<reference evidence="2" key="1">
    <citation type="submission" date="2008-04" db="EMBL/GenBank/DDBJ databases">
        <title>Complete sequence of chromosome of Nostoc punctiforme ATCC 29133.</title>
        <authorList>
            <consortium name="US DOE Joint Genome Institute"/>
            <person name="Copeland A."/>
            <person name="Lucas S."/>
            <person name="Lapidus A."/>
            <person name="Glavina del Rio T."/>
            <person name="Dalin E."/>
            <person name="Tice H."/>
            <person name="Pitluck S."/>
            <person name="Chain P."/>
            <person name="Malfatti S."/>
            <person name="Shin M."/>
            <person name="Vergez L."/>
            <person name="Schmutz J."/>
            <person name="Larimer F."/>
            <person name="Land M."/>
            <person name="Hauser L."/>
            <person name="Kyrpides N."/>
            <person name="Kim E."/>
            <person name="Meeks J.C."/>
            <person name="Elhai J."/>
            <person name="Campbell E.L."/>
            <person name="Thiel T."/>
            <person name="Longmire J."/>
            <person name="Potts M."/>
            <person name="Atlas R."/>
        </authorList>
    </citation>
    <scope>NUCLEOTIDE SEQUENCE [LARGE SCALE GENOMIC DNA]</scope>
    <source>
        <strain evidence="2">ATCC 29133 / PCC 73102</strain>
    </source>
</reference>
<dbReference type="KEGG" id="npu:Npun_F2024"/>
<dbReference type="AlphaFoldDB" id="B2J4Z1"/>
<evidence type="ECO:0000313" key="1">
    <source>
        <dbReference type="EMBL" id="ACC80651.1"/>
    </source>
</evidence>
<keyword evidence="2" id="KW-1185">Reference proteome</keyword>
<dbReference type="EnsemblBacteria" id="ACC80651">
    <property type="protein sequence ID" value="ACC80651"/>
    <property type="gene ID" value="Npun_F2024"/>
</dbReference>
<dbReference type="EMBL" id="CP001037">
    <property type="protein sequence ID" value="ACC80651.1"/>
    <property type="molecule type" value="Genomic_DNA"/>
</dbReference>
<sequence>MGTNKQIRFTVLKGLIPMEMGKFNRLLGICGGRSKGERNEISPLPSPFNLSPTSCKSYFCKISNEQNTFKEDAEIVRREEKSSVSSSISLRYVNTSCFVHF</sequence>
<name>B2J4Z1_NOSP7</name>
<accession>B2J4Z1</accession>
<protein>
    <submittedName>
        <fullName evidence="1">Uncharacterized protein</fullName>
    </submittedName>
</protein>
<dbReference type="HOGENOM" id="CLU_2288634_0_0_3"/>
<evidence type="ECO:0000313" key="2">
    <source>
        <dbReference type="Proteomes" id="UP000001191"/>
    </source>
</evidence>
<gene>
    <name evidence="1" type="ordered locus">Npun_F2024</name>
</gene>
<dbReference type="Proteomes" id="UP000001191">
    <property type="component" value="Chromosome"/>
</dbReference>
<proteinExistence type="predicted"/>
<organism evidence="1 2">
    <name type="scientific">Nostoc punctiforme (strain ATCC 29133 / PCC 73102)</name>
    <dbReference type="NCBI Taxonomy" id="63737"/>
    <lineage>
        <taxon>Bacteria</taxon>
        <taxon>Bacillati</taxon>
        <taxon>Cyanobacteriota</taxon>
        <taxon>Cyanophyceae</taxon>
        <taxon>Nostocales</taxon>
        <taxon>Nostocaceae</taxon>
        <taxon>Nostoc</taxon>
    </lineage>
</organism>
<reference evidence="1 2" key="2">
    <citation type="journal article" date="2013" name="Plant Physiol.">
        <title>A Nostoc punctiforme Sugar Transporter Necessary to Establish a Cyanobacterium-Plant Symbiosis.</title>
        <authorList>
            <person name="Ekman M."/>
            <person name="Picossi S."/>
            <person name="Campbell E.L."/>
            <person name="Meeks J.C."/>
            <person name="Flores E."/>
        </authorList>
    </citation>
    <scope>NUCLEOTIDE SEQUENCE [LARGE SCALE GENOMIC DNA]</scope>
    <source>
        <strain evidence="2">ATCC 29133 / PCC 73102</strain>
    </source>
</reference>